<keyword evidence="10" id="KW-0551">Lipid droplet</keyword>
<dbReference type="GO" id="GO:0005811">
    <property type="term" value="C:lipid droplet"/>
    <property type="evidence" value="ECO:0007669"/>
    <property type="project" value="UniProtKB-SubCell"/>
</dbReference>
<dbReference type="GO" id="GO:0034362">
    <property type="term" value="C:low-density lipoprotein particle"/>
    <property type="evidence" value="ECO:0007669"/>
    <property type="project" value="UniProtKB-KW"/>
</dbReference>
<dbReference type="GeneID" id="122144686"/>
<sequence length="3087" mass="345444">MITVSLHSEEDSLVISGLLSFFLPRKGNMKIYLLLLLGAYAIAQQEIESNSHSECHLSKRFKIYKKYTYRYEADIQNRVTGTSPLMNGPKISCKVEIDVPVACSFELRTSECSLTEVVGMDANGAPIYAHSAEAQAFQAAIEKNVLKFVIEGETGVTLYPEGDETNILNFKRGIISALIVPITEKEESKDMVTVHGICATDVKVNTKEDIATDVTLTRDLSGCDAFKTQRSHTSPLAIITGLQYPLSKLIGSTHTCNYKFDNQKKHMTYATCTEKHIFLPFSYQNTYGISSLVKQILTLEGTSKINDRVFDYSSTYPKHLVLEAMEDKAPAQTSEALLFIFRELKSMNKKPDRQLRASTFQSLVSELRGLEHEVLQQTITQMVDEDKFLTWQALIQCGTPECGSTMFSILKTFDTDAIEVDAAVYALGMMLRPTGLLVKDILEIAQTKKTRPIMYALGNVVRRHFQAEGQITSEILEVSNFINSILGADCAGEKDLTYLTLRVIGNIGDAMEAADPNIKTTLLKCMRQPATTLSVQMSAIQAFRRMSVTPDVRSNIQRVALYAKGAVQKRLAAYLILMKKPEASDLEVVRKILIQDQNVQVKSFVASHVYNIIHSRNPEMKELGKTIVKVMHDEEVLTHSNYTQLSRNYKMDVFMPGKDVMGSSMQGSIIFDPSSHLPREVMLETTLKAFGYNLDFMEFGMEGKGFEPTVETLFGSNGFFPDSISKAMYWFGDKMPNKINEVLQEWVEHLRTEKTKRQVPENIIREMVRNFNKLAKDLYNQDSPEAIAYLRIMGNELGYIKSTNDLSAIVDRMATYIQALKYSPAWITNALMSGDQSIFAHYIFMDNEFSLPTASGFPLKFALSGTFAPGVEGGLRMEPGRGELSFSPSMAVEFVTRMGVHIPKFVVSAVEMHTNMFHESSFNARITMGDGKIKLSILPPKSTTELFRVSNKLVIVSKTPVALVPETGDRTAIVNCSPLISGINYCTTILNSRAERNSPYFPLNGESSFVLGIQPTGDITEYTATFAYELLNEGKEGRQKVDSLKMILKAEGAKATEATATIKYNRNKNILTTSIEIPEYDIEAGIKVGVTDNLAKGKKFTIDISNRNINHFSFIGRAKLEAMNDGLLETQLIVPSLNTEVTITATMNCAEDLTLELKSNIKLPETNTVQRFTLQYAKDEMKIEIKSDIDSEIQKLMPNAAPLQSHLYQAFDNIMEHKVVKTDMKLHHIYAKLWEAYLIWMDKIASGVPYLQTLRESIPELVIPSLPERVFMNIESMFKYKFNKDRFTFTIPLPLGGKTSKDLRIPPTMATPELAMPQIGVMVPSKQFSLPTFSIPSSYDLSMPLLGMVEVSAKVNTNFYDVEAVFSGGNNTLTEPSYITSYKVVANSPVELLAFTVEGSAQIADITEDIAKFDIISSLKHKLIDARFSLMETAKITNEVKATGNYKIEAFSPLGMQISLVYTTQASVSSEITGDGSLDGSLKVGSISARTTATQTFVLQPKTREARAESSFRLNCPIFQVINKIKATAASGELSFELNNDIENDPVHHTTKFNIELKEAKFTIKSDSVTRAYKTKLQNQVDFSATMKEVTIRFESQADDNTNRAFSQLTGSLNTQGLELNSDATINFAANHASNKGTLSFTKDGLTTSCTTSAQISSVIFENIFHCGITTTGATVSVSSKGTVNENSAELKVEGRLARSEVYLNSMYKGDIFSANTRNMITFKLNEDGLNLSNNLIASLQEIKIENTDSLILTLKSLAIHSKSDSFLNKNNFYKHNIAVDIHDFTASLKAENDLKVIGIHFSNEAQMKADHYKMEVTGTLKGIFGEEEVRHTYEITYVDQTATAKCSTNGKLFGSQMTQSSEFEIVGFSTKFGNEVRFNSPSLRLESNILTKAEPFSVNVECSFNSDGALNLYGKHSGQVKSMLLLQAEPKSYSYKYEWKASTSHQLNNGNSIKTNFQHKITSSVTPQQQKFNVNMESKLNDHAFDHSLEIFNTPKNMGIALKGTMSTNLLNKVNDNQEFGITSALKYEKNSDSHFIYLPFIDKLPVLIEEVKNAMLTMKDRSIDLLDGVDTKFDITATFKSKGNELSQVIENFDVNMFLDDVRLFASDVTAVVMEMGKNLQPIRDLIDILGQKTGIITKINEFVNKIGEVLADYEIEAMVEKIIDDAVDLMKQYELRETMQSAGSFLNSLDIKPIFERIFEQIIELTKQLNTKFNEIMSYNFDTLADEVHQMVTDLTRVPCFGMLHGEIEIKSSEHILKTSAELNNSTDEFTAYLNSQFQTPSDLLAYTFDATAHLRIPRMKELSLTETVKANHMAFSLDHEGSMSINGLIAQVSSKTTAKATTEPYTADLVNYAFLSTENGFSGTLETSYIHSVNMPVANIFSEATMTQKTAAQLESGTITITLGNNGKGKLSTFDYSDEGTHKSNLEILMNMESIKLTFDGDTDSSLLKMRQKVNAETRGLTQIKFNVHAETVTPFIKKSIAAVKGQISLKEPMVELSGSHDAELIGKVEGTITNSVNFKAVPFEIIFDTKNKKNTKVMLPFSLYSKVDLQNDMALTLNPSVQQASWTSLARFNQYKYSHYFNIANGEKDIQFSASVNGEADFNVLTLPINIPKLTVPFINKETPYVEKFSLWEDTGLKIILITPQQTFDMDAKLKYVKNPKMFDMEPVLNYIIRKIKIPIFATDKTTSDTYVCPYFAKIMLPSIKESIMIPAIGDLTYDFSVKTAMIIMNTKADILNQDEITAQFETQVNSEFGLFNGKTSGSATFNMNSGMKLFTNLVVEHKYFENNYNGVLETNTEVSKAVISNAAKVNLPDVKFMLYHKLTGNTEEGLTVSVSSPSAGLIGLQLQSKSLSHHTGRIFGANPSEDYMDILKVDIAIKNSNRLSFQTQWNKELPSQILLWLKKKVASLKDTVTYFITPFYNDIRMKYEKLESNIDDCLKELPKILKLSMEKADKLINSIKFRDLDKLSSWISKVFSDTVNSNILNEIAEQAEKTSRIIEDYYKTVKAKAQDIFAEMTFEQLIYDIQAWIESTMTCLEVLMNQIIETLKDAKNIQSYVRLNDTEMNIDIPIPFHSYGILSVE</sequence>
<evidence type="ECO:0000259" key="19">
    <source>
        <dbReference type="PROSITE" id="PS51211"/>
    </source>
</evidence>
<dbReference type="FunFam" id="2.30.230.10:FF:000003">
    <property type="entry name" value="Apolipoprotein B"/>
    <property type="match status" value="1"/>
</dbReference>
<evidence type="ECO:0000256" key="2">
    <source>
        <dbReference type="ARBA" id="ARBA00004502"/>
    </source>
</evidence>
<dbReference type="GO" id="GO:0008203">
    <property type="term" value="P:cholesterol metabolic process"/>
    <property type="evidence" value="ECO:0007669"/>
    <property type="project" value="UniProtKB-KW"/>
</dbReference>
<organism evidence="20">
    <name type="scientific">Cyprinus carpio</name>
    <name type="common">Common carp</name>
    <dbReference type="NCBI Taxonomy" id="7962"/>
    <lineage>
        <taxon>Eukaryota</taxon>
        <taxon>Metazoa</taxon>
        <taxon>Chordata</taxon>
        <taxon>Craniata</taxon>
        <taxon>Vertebrata</taxon>
        <taxon>Euteleostomi</taxon>
        <taxon>Actinopterygii</taxon>
        <taxon>Neopterygii</taxon>
        <taxon>Teleostei</taxon>
        <taxon>Ostariophysi</taxon>
        <taxon>Cypriniformes</taxon>
        <taxon>Cyprinidae</taxon>
        <taxon>Cyprininae</taxon>
        <taxon>Cyprinus</taxon>
    </lineage>
</organism>
<evidence type="ECO:0000256" key="4">
    <source>
        <dbReference type="ARBA" id="ARBA00022448"/>
    </source>
</evidence>
<dbReference type="Pfam" id="PF01347">
    <property type="entry name" value="Vitellogenin_N"/>
    <property type="match status" value="1"/>
</dbReference>
<keyword evidence="4" id="KW-0813">Transport</keyword>
<keyword evidence="8" id="KW-0153">Cholesterol metabolism</keyword>
<keyword evidence="7" id="KW-0964">Secreted</keyword>
<dbReference type="KEGG" id="ccar:122144686"/>
<evidence type="ECO:0000256" key="14">
    <source>
        <dbReference type="ARBA" id="ARBA00023166"/>
    </source>
</evidence>
<evidence type="ECO:0000256" key="5">
    <source>
        <dbReference type="ARBA" id="ARBA00022490"/>
    </source>
</evidence>
<keyword evidence="14" id="KW-1207">Sterol metabolism</keyword>
<keyword evidence="15" id="KW-0325">Glycoprotein</keyword>
<evidence type="ECO:0000256" key="6">
    <source>
        <dbReference type="ARBA" id="ARBA00022513"/>
    </source>
</evidence>
<keyword evidence="11" id="KW-0427">LDL</keyword>
<protein>
    <submittedName>
        <fullName evidence="20">Apolipoprotein B-100-like</fullName>
    </submittedName>
</protein>
<keyword evidence="9" id="KW-0358">Heparin-binding</keyword>
<keyword evidence="6" id="KW-0162">Chylomicron</keyword>
<reference evidence="20" key="1">
    <citation type="submission" date="2025-08" db="UniProtKB">
        <authorList>
            <consortium name="RefSeq"/>
        </authorList>
    </citation>
    <scope>IDENTIFICATION</scope>
    <source>
        <tissue evidence="20">Muscle</tissue>
    </source>
</reference>
<dbReference type="GO" id="GO:0034361">
    <property type="term" value="C:very-low-density lipoprotein particle"/>
    <property type="evidence" value="ECO:0007669"/>
    <property type="project" value="UniProtKB-KW"/>
</dbReference>
<dbReference type="Proteomes" id="UP001155660">
    <property type="component" value="Unplaced"/>
</dbReference>
<dbReference type="SMR" id="A0A9R0AVF3"/>
<evidence type="ECO:0000256" key="1">
    <source>
        <dbReference type="ARBA" id="ARBA00004496"/>
    </source>
</evidence>
<dbReference type="PROSITE" id="PS51211">
    <property type="entry name" value="VITELLOGENIN"/>
    <property type="match status" value="1"/>
</dbReference>
<keyword evidence="17" id="KW-0850">VLDL</keyword>
<dbReference type="GO" id="GO:0005737">
    <property type="term" value="C:cytoplasm"/>
    <property type="evidence" value="ECO:0007669"/>
    <property type="project" value="UniProtKB-SubCell"/>
</dbReference>
<dbReference type="GO" id="GO:0042627">
    <property type="term" value="C:chylomicron"/>
    <property type="evidence" value="ECO:0007669"/>
    <property type="project" value="UniProtKB-KW"/>
</dbReference>
<keyword evidence="13" id="KW-0443">Lipid metabolism</keyword>
<comment type="subcellular location">
    <subcellularLocation>
        <location evidence="1">Cytoplasm</location>
    </subcellularLocation>
    <subcellularLocation>
        <location evidence="2">Lipid droplet</location>
    </subcellularLocation>
    <subcellularLocation>
        <location evidence="3">Secreted</location>
    </subcellularLocation>
</comment>
<dbReference type="InterPro" id="IPR009454">
    <property type="entry name" value="Lipid_transpt_open_b-sht"/>
</dbReference>
<evidence type="ECO:0000313" key="20">
    <source>
        <dbReference type="RefSeq" id="XP_042611755.1"/>
    </source>
</evidence>
<evidence type="ECO:0000256" key="8">
    <source>
        <dbReference type="ARBA" id="ARBA00022548"/>
    </source>
</evidence>
<dbReference type="PANTHER" id="PTHR13769:SF1">
    <property type="entry name" value="APOLIPOPROTEIN B-100"/>
    <property type="match status" value="1"/>
</dbReference>
<evidence type="ECO:0000256" key="7">
    <source>
        <dbReference type="ARBA" id="ARBA00022525"/>
    </source>
</evidence>
<dbReference type="RefSeq" id="XP_042611755.1">
    <property type="nucleotide sequence ID" value="XM_042755821.1"/>
</dbReference>
<gene>
    <name evidence="20" type="primary">LOC122144686</name>
</gene>
<name>A0A9R0AVF3_CYPCA</name>
<dbReference type="GO" id="GO:0005319">
    <property type="term" value="F:lipid transporter activity"/>
    <property type="evidence" value="ECO:0007669"/>
    <property type="project" value="InterPro"/>
</dbReference>
<dbReference type="InterPro" id="IPR015255">
    <property type="entry name" value="Vitellinogen_open_b-sht"/>
</dbReference>
<dbReference type="SMART" id="SM00638">
    <property type="entry name" value="LPD_N"/>
    <property type="match status" value="1"/>
</dbReference>
<accession>A0A9R0AVF3</accession>
<evidence type="ECO:0000256" key="13">
    <source>
        <dbReference type="ARBA" id="ARBA00023098"/>
    </source>
</evidence>
<dbReference type="PANTHER" id="PTHR13769">
    <property type="entry name" value="APOLIPOPROTEIN B"/>
    <property type="match status" value="1"/>
</dbReference>
<comment type="caution">
    <text evidence="18">Lacks conserved residue(s) required for the propagation of feature annotation.</text>
</comment>
<evidence type="ECO:0000256" key="10">
    <source>
        <dbReference type="ARBA" id="ARBA00022677"/>
    </source>
</evidence>
<dbReference type="Pfam" id="PF06448">
    <property type="entry name" value="DUF1081"/>
    <property type="match status" value="1"/>
</dbReference>
<evidence type="ECO:0000256" key="12">
    <source>
        <dbReference type="ARBA" id="ARBA00023055"/>
    </source>
</evidence>
<feature type="domain" description="Vitellogenin" evidence="19">
    <location>
        <begin position="61"/>
        <end position="681"/>
    </location>
</feature>
<dbReference type="GO" id="GO:0008201">
    <property type="term" value="F:heparin binding"/>
    <property type="evidence" value="ECO:0007669"/>
    <property type="project" value="UniProtKB-KW"/>
</dbReference>
<dbReference type="InterPro" id="IPR052418">
    <property type="entry name" value="Apolipoprotein_B"/>
</dbReference>
<evidence type="ECO:0000256" key="3">
    <source>
        <dbReference type="ARBA" id="ARBA00004613"/>
    </source>
</evidence>
<dbReference type="SMART" id="SM01169">
    <property type="entry name" value="DUF1943"/>
    <property type="match status" value="1"/>
</dbReference>
<evidence type="ECO:0000256" key="15">
    <source>
        <dbReference type="ARBA" id="ARBA00023180"/>
    </source>
</evidence>
<evidence type="ECO:0000256" key="16">
    <source>
        <dbReference type="ARBA" id="ARBA00023221"/>
    </source>
</evidence>
<keyword evidence="16" id="KW-0753">Steroid metabolism</keyword>
<keyword evidence="12" id="KW-0445">Lipid transport</keyword>
<evidence type="ECO:0000256" key="11">
    <source>
        <dbReference type="ARBA" id="ARBA00022710"/>
    </source>
</evidence>
<dbReference type="Pfam" id="PF09172">
    <property type="entry name" value="Vit_open_b-sht"/>
    <property type="match status" value="1"/>
</dbReference>
<dbReference type="OrthoDB" id="6484170at2759"/>
<evidence type="ECO:0000256" key="17">
    <source>
        <dbReference type="ARBA" id="ARBA00023313"/>
    </source>
</evidence>
<evidence type="ECO:0000256" key="18">
    <source>
        <dbReference type="PROSITE-ProRule" id="PRU00557"/>
    </source>
</evidence>
<proteinExistence type="predicted"/>
<evidence type="ECO:0000256" key="9">
    <source>
        <dbReference type="ARBA" id="ARBA00022674"/>
    </source>
</evidence>
<keyword evidence="5" id="KW-0963">Cytoplasm</keyword>
<dbReference type="InterPro" id="IPR001747">
    <property type="entry name" value="Vitellogenin_N"/>
</dbReference>